<feature type="transmembrane region" description="Helical" evidence="1">
    <location>
        <begin position="41"/>
        <end position="61"/>
    </location>
</feature>
<sequence>MKLFFSIFSYIFHPLFISFYTIVFYKFSNTEFFLCRYCIDYIYKAFIITILIPIAIFYFLIRFKKIEDAMIGNINERKIPLVLQLILYGIIMYFLVNTDEAPELLDYFLANSMSTFIAFCFIFLNKKISLHMLSIVSTSLWISFYCSKLNFISFFILIHVLFILTVSVGISRLIMKAHTPIELIQGSIIGAIPQLFLILYR</sequence>
<feature type="transmembrane region" description="Helical" evidence="1">
    <location>
        <begin position="104"/>
        <end position="123"/>
    </location>
</feature>
<dbReference type="Proteomes" id="UP000197768">
    <property type="component" value="Unassembled WGS sequence"/>
</dbReference>
<accession>A0A246GJX0</accession>
<keyword evidence="1" id="KW-0812">Transmembrane</keyword>
<dbReference type="AlphaFoldDB" id="A0A246GJX0"/>
<organism evidence="2 3">
    <name type="scientific">Flavobacterium davisii</name>
    <dbReference type="NCBI Taxonomy" id="2906077"/>
    <lineage>
        <taxon>Bacteria</taxon>
        <taxon>Pseudomonadati</taxon>
        <taxon>Bacteroidota</taxon>
        <taxon>Flavobacteriia</taxon>
        <taxon>Flavobacteriales</taxon>
        <taxon>Flavobacteriaceae</taxon>
        <taxon>Flavobacterium</taxon>
    </lineage>
</organism>
<name>A0A246GJX0_9FLAO</name>
<evidence type="ECO:0000313" key="2">
    <source>
        <dbReference type="EMBL" id="OWP84478.1"/>
    </source>
</evidence>
<proteinExistence type="predicted"/>
<comment type="caution">
    <text evidence="2">The sequence shown here is derived from an EMBL/GenBank/DDBJ whole genome shotgun (WGS) entry which is preliminary data.</text>
</comment>
<reference evidence="2 3" key="1">
    <citation type="journal article" date="2017" name="Infect. Genet. Evol.">
        <title>Comparative genome analysis of fish pathogen Flavobacterium columnare reveals extensive sequence diversity within the species.</title>
        <authorList>
            <person name="Kayansamruaj P."/>
            <person name="Dong H.T."/>
            <person name="Hirono I."/>
            <person name="Kondo H."/>
            <person name="Senapin S."/>
            <person name="Rodkhum C."/>
        </authorList>
    </citation>
    <scope>NUCLEOTIDE SEQUENCE [LARGE SCALE GENOMIC DNA]</scope>
    <source>
        <strain evidence="2 3">1215</strain>
    </source>
</reference>
<keyword evidence="1" id="KW-0472">Membrane</keyword>
<gene>
    <name evidence="2" type="ORF">BWK59_05030</name>
</gene>
<feature type="transmembrane region" description="Helical" evidence="1">
    <location>
        <begin position="7"/>
        <end position="25"/>
    </location>
</feature>
<feature type="transmembrane region" description="Helical" evidence="1">
    <location>
        <begin position="151"/>
        <end position="171"/>
    </location>
</feature>
<dbReference type="EMBL" id="MTCZ01000032">
    <property type="protein sequence ID" value="OWP84478.1"/>
    <property type="molecule type" value="Genomic_DNA"/>
</dbReference>
<feature type="transmembrane region" description="Helical" evidence="1">
    <location>
        <begin position="183"/>
        <end position="200"/>
    </location>
</feature>
<evidence type="ECO:0000256" key="1">
    <source>
        <dbReference type="SAM" id="Phobius"/>
    </source>
</evidence>
<protein>
    <recommendedName>
        <fullName evidence="4">PAP2 superfamily protein</fullName>
    </recommendedName>
</protein>
<evidence type="ECO:0000313" key="3">
    <source>
        <dbReference type="Proteomes" id="UP000197768"/>
    </source>
</evidence>
<keyword evidence="1" id="KW-1133">Transmembrane helix</keyword>
<feature type="transmembrane region" description="Helical" evidence="1">
    <location>
        <begin position="81"/>
        <end position="98"/>
    </location>
</feature>
<evidence type="ECO:0008006" key="4">
    <source>
        <dbReference type="Google" id="ProtNLM"/>
    </source>
</evidence>